<dbReference type="InterPro" id="IPR013320">
    <property type="entry name" value="ConA-like_dom_sf"/>
</dbReference>
<dbReference type="InterPro" id="IPR002049">
    <property type="entry name" value="LE_dom"/>
</dbReference>
<keyword evidence="11" id="KW-1185">Reference proteome</keyword>
<dbReference type="GO" id="GO:0070831">
    <property type="term" value="P:basement membrane assembly"/>
    <property type="evidence" value="ECO:0007669"/>
    <property type="project" value="TreeGrafter"/>
</dbReference>
<dbReference type="PROSITE" id="PS01248">
    <property type="entry name" value="EGF_LAM_1"/>
    <property type="match status" value="1"/>
</dbReference>
<dbReference type="Pfam" id="PF00055">
    <property type="entry name" value="Laminin_N"/>
    <property type="match status" value="1"/>
</dbReference>
<evidence type="ECO:0000256" key="5">
    <source>
        <dbReference type="SAM" id="Phobius"/>
    </source>
</evidence>
<evidence type="ECO:0000256" key="3">
    <source>
        <dbReference type="PROSITE-ProRule" id="PRU00460"/>
    </source>
</evidence>
<dbReference type="InterPro" id="IPR008979">
    <property type="entry name" value="Galactose-bd-like_sf"/>
</dbReference>
<dbReference type="EMBL" id="JAODUO010000593">
    <property type="protein sequence ID" value="KAK2177516.1"/>
    <property type="molecule type" value="Genomic_DNA"/>
</dbReference>
<dbReference type="Pfam" id="PF13385">
    <property type="entry name" value="Laminin_G_3"/>
    <property type="match status" value="1"/>
</dbReference>
<feature type="domain" description="Laminin EGF-like" evidence="7">
    <location>
        <begin position="800"/>
        <end position="852"/>
    </location>
</feature>
<dbReference type="Pfam" id="PF01607">
    <property type="entry name" value="CBM_14"/>
    <property type="match status" value="1"/>
</dbReference>
<dbReference type="SUPFAM" id="SSF57196">
    <property type="entry name" value="EGF/Laminin"/>
    <property type="match status" value="1"/>
</dbReference>
<feature type="transmembrane region" description="Helical" evidence="5">
    <location>
        <begin position="899"/>
        <end position="923"/>
    </location>
</feature>
<comment type="caution">
    <text evidence="3">Lacks conserved residue(s) required for the propagation of feature annotation.</text>
</comment>
<dbReference type="Gene3D" id="2.60.120.200">
    <property type="match status" value="1"/>
</dbReference>
<feature type="chain" id="PRO_5042112009" evidence="6">
    <location>
        <begin position="21"/>
        <end position="1033"/>
    </location>
</feature>
<name>A0AAD9KU79_RIDPI</name>
<dbReference type="InterPro" id="IPR036508">
    <property type="entry name" value="Chitin-bd_dom_sf"/>
</dbReference>
<dbReference type="SMART" id="SM00494">
    <property type="entry name" value="ChtBD2"/>
    <property type="match status" value="2"/>
</dbReference>
<dbReference type="Pfam" id="PF00053">
    <property type="entry name" value="EGF_laminin"/>
    <property type="match status" value="1"/>
</dbReference>
<dbReference type="Gene3D" id="2.170.140.10">
    <property type="entry name" value="Chitin binding domain"/>
    <property type="match status" value="1"/>
</dbReference>
<dbReference type="Gene3D" id="2.10.25.10">
    <property type="entry name" value="Laminin"/>
    <property type="match status" value="1"/>
</dbReference>
<dbReference type="PROSITE" id="PS51117">
    <property type="entry name" value="LAMININ_NTER"/>
    <property type="match status" value="1"/>
</dbReference>
<proteinExistence type="predicted"/>
<feature type="domain" description="Chitin-binding type-2" evidence="8">
    <location>
        <begin position="386"/>
        <end position="440"/>
    </location>
</feature>
<feature type="region of interest" description="Disordered" evidence="4">
    <location>
        <begin position="991"/>
        <end position="1033"/>
    </location>
</feature>
<dbReference type="GO" id="GO:0005576">
    <property type="term" value="C:extracellular region"/>
    <property type="evidence" value="ECO:0007669"/>
    <property type="project" value="InterPro"/>
</dbReference>
<gene>
    <name evidence="10" type="ORF">NP493_594g02019</name>
</gene>
<feature type="compositionally biased region" description="Acidic residues" evidence="4">
    <location>
        <begin position="1024"/>
        <end position="1033"/>
    </location>
</feature>
<dbReference type="SMART" id="SM00136">
    <property type="entry name" value="LamNT"/>
    <property type="match status" value="1"/>
</dbReference>
<keyword evidence="1 3" id="KW-1015">Disulfide bond</keyword>
<feature type="disulfide bond" evidence="3">
    <location>
        <begin position="823"/>
        <end position="832"/>
    </location>
</feature>
<dbReference type="Gene3D" id="2.60.120.260">
    <property type="entry name" value="Galactose-binding domain-like"/>
    <property type="match status" value="1"/>
</dbReference>
<keyword evidence="5" id="KW-0812">Transmembrane</keyword>
<dbReference type="GO" id="GO:0008061">
    <property type="term" value="F:chitin binding"/>
    <property type="evidence" value="ECO:0007669"/>
    <property type="project" value="InterPro"/>
</dbReference>
<evidence type="ECO:0000256" key="1">
    <source>
        <dbReference type="ARBA" id="ARBA00023157"/>
    </source>
</evidence>
<dbReference type="GO" id="GO:0043256">
    <property type="term" value="C:laminin complex"/>
    <property type="evidence" value="ECO:0007669"/>
    <property type="project" value="TreeGrafter"/>
</dbReference>
<evidence type="ECO:0000256" key="6">
    <source>
        <dbReference type="SAM" id="SignalP"/>
    </source>
</evidence>
<reference evidence="10" key="1">
    <citation type="journal article" date="2023" name="Mol. Biol. Evol.">
        <title>Third-Generation Sequencing Reveals the Adaptive Role of the Epigenome in Three Deep-Sea Polychaetes.</title>
        <authorList>
            <person name="Perez M."/>
            <person name="Aroh O."/>
            <person name="Sun Y."/>
            <person name="Lan Y."/>
            <person name="Juniper S.K."/>
            <person name="Young C.R."/>
            <person name="Angers B."/>
            <person name="Qian P.Y."/>
        </authorList>
    </citation>
    <scope>NUCLEOTIDE SEQUENCE</scope>
    <source>
        <strain evidence="10">R07B-5</strain>
    </source>
</reference>
<evidence type="ECO:0000256" key="4">
    <source>
        <dbReference type="SAM" id="MobiDB-lite"/>
    </source>
</evidence>
<dbReference type="SUPFAM" id="SSF57625">
    <property type="entry name" value="Invertebrate chitin-binding proteins"/>
    <property type="match status" value="2"/>
</dbReference>
<evidence type="ECO:0000313" key="10">
    <source>
        <dbReference type="EMBL" id="KAK2177516.1"/>
    </source>
</evidence>
<feature type="domain" description="Chitin-binding type-2" evidence="8">
    <location>
        <begin position="530"/>
        <end position="583"/>
    </location>
</feature>
<dbReference type="InterPro" id="IPR002557">
    <property type="entry name" value="Chitin-bd_dom"/>
</dbReference>
<evidence type="ECO:0000259" key="8">
    <source>
        <dbReference type="PROSITE" id="PS50940"/>
    </source>
</evidence>
<dbReference type="GO" id="GO:0007411">
    <property type="term" value="P:axon guidance"/>
    <property type="evidence" value="ECO:0007669"/>
    <property type="project" value="TreeGrafter"/>
</dbReference>
<dbReference type="SUPFAM" id="SSF49785">
    <property type="entry name" value="Galactose-binding domain-like"/>
    <property type="match status" value="1"/>
</dbReference>
<organism evidence="10 11">
    <name type="scientific">Ridgeia piscesae</name>
    <name type="common">Tubeworm</name>
    <dbReference type="NCBI Taxonomy" id="27915"/>
    <lineage>
        <taxon>Eukaryota</taxon>
        <taxon>Metazoa</taxon>
        <taxon>Spiralia</taxon>
        <taxon>Lophotrochozoa</taxon>
        <taxon>Annelida</taxon>
        <taxon>Polychaeta</taxon>
        <taxon>Sedentaria</taxon>
        <taxon>Canalipalpata</taxon>
        <taxon>Sabellida</taxon>
        <taxon>Siboglinidae</taxon>
        <taxon>Ridgeia</taxon>
    </lineage>
</organism>
<feature type="region of interest" description="Disordered" evidence="4">
    <location>
        <begin position="927"/>
        <end position="967"/>
    </location>
</feature>
<feature type="compositionally biased region" description="Polar residues" evidence="4">
    <location>
        <begin position="939"/>
        <end position="950"/>
    </location>
</feature>
<keyword evidence="2 3" id="KW-0424">Laminin EGF-like domain</keyword>
<dbReference type="FunFam" id="2.10.25.10:FF:000275">
    <property type="entry name" value="usherin"/>
    <property type="match status" value="1"/>
</dbReference>
<feature type="domain" description="Laminin N-terminal" evidence="9">
    <location>
        <begin position="593"/>
        <end position="798"/>
    </location>
</feature>
<dbReference type="InterPro" id="IPR050440">
    <property type="entry name" value="Laminin/Netrin_ECM"/>
</dbReference>
<dbReference type="GO" id="GO:0034446">
    <property type="term" value="P:substrate adhesion-dependent cell spreading"/>
    <property type="evidence" value="ECO:0007669"/>
    <property type="project" value="TreeGrafter"/>
</dbReference>
<dbReference type="GO" id="GO:0009887">
    <property type="term" value="P:animal organ morphogenesis"/>
    <property type="evidence" value="ECO:0007669"/>
    <property type="project" value="TreeGrafter"/>
</dbReference>
<dbReference type="SMART" id="SM00180">
    <property type="entry name" value="EGF_Lam"/>
    <property type="match status" value="1"/>
</dbReference>
<keyword evidence="5" id="KW-0472">Membrane</keyword>
<protein>
    <submittedName>
        <fullName evidence="10">Uncharacterized protein</fullName>
    </submittedName>
</protein>
<dbReference type="SUPFAM" id="SSF49899">
    <property type="entry name" value="Concanavalin A-like lectins/glucanases"/>
    <property type="match status" value="1"/>
</dbReference>
<dbReference type="GO" id="GO:0009888">
    <property type="term" value="P:tissue development"/>
    <property type="evidence" value="ECO:0007669"/>
    <property type="project" value="TreeGrafter"/>
</dbReference>
<dbReference type="AlphaFoldDB" id="A0AAD9KU79"/>
<dbReference type="PROSITE" id="PS50027">
    <property type="entry name" value="EGF_LAM_2"/>
    <property type="match status" value="1"/>
</dbReference>
<accession>A0AAD9KU79</accession>
<feature type="signal peptide" evidence="6">
    <location>
        <begin position="1"/>
        <end position="20"/>
    </location>
</feature>
<evidence type="ECO:0000259" key="7">
    <source>
        <dbReference type="PROSITE" id="PS50027"/>
    </source>
</evidence>
<comment type="caution">
    <text evidence="10">The sequence shown here is derived from an EMBL/GenBank/DDBJ whole genome shotgun (WGS) entry which is preliminary data.</text>
</comment>
<evidence type="ECO:0000256" key="2">
    <source>
        <dbReference type="ARBA" id="ARBA00023292"/>
    </source>
</evidence>
<evidence type="ECO:0000259" key="9">
    <source>
        <dbReference type="PROSITE" id="PS51117"/>
    </source>
</evidence>
<keyword evidence="6" id="KW-0732">Signal</keyword>
<dbReference type="CDD" id="cd00055">
    <property type="entry name" value="EGF_Lam"/>
    <property type="match status" value="1"/>
</dbReference>
<keyword evidence="5" id="KW-1133">Transmembrane helix</keyword>
<sequence length="1033" mass="116334">MQVDVTQMFVLAVVIVTSRAQLTDIAGSTSVSVSPTDATCGRTSADSYCRVDVAADAGCVVHTCRTVCEEKGEQPTYTDLLRGVSGFNHDDTVTNTMKDFGDGDVTVAVFNKMTRLAYLRRSINMTSPNEFTLTFRIRPDDMDGESSVVDFHGAHYGHRVFNVRLDSDLRLTIVSDLVNVTRETWKIPRHAWTHVAVQFHRNSVKVFLNGSDESPAATALQLNDMADMSHLNFKVGQTFAGDLTETHLVEEKLVIDQVFCERSDGWFEYKAYDVRVKCDNGSVSAMAANHYISCANPTLRGSPPDDAFFCRGKKDGWYSQPPYGYTRCQDGRQVTVRYCKGRYVEHLNPYHSIQCAFCSISCSCEVECADDGAKEQDREERCDALGFVCRDGERKEHPKYCDEYYFCVRGKYIRKKCIYPDRWSVEHGQCERFNFVSCGKRIPKNHPCDREETQTSQRRSPHCNLEHHPANCTGRKDGLYYKLHGGSSNCGVYGCLNETLATLKGKDLIMFGASSFYPFRSTYDLADSQLFWCTEGETSQYRYDCHKYWLCRSKLWTVQTCPGRLMWSVDKKQCVSDATQCGDRWIPETDDLKVRQFLGQLADIRLYDRVLSASEITEIYSPVCTKWGRDAHPVDYVVDSEVSTFWLSRPHLDSVDLLLDLRQTYKLEEVSMTFFGPVPLVVSIFRKVTADDSWQLWRVFRDDCSDDEQCTQLGKYCFSAIELDGDRLLFNLLDAGLGPLQRRATSLQVRLSGHRQDGAALLRNISYFGLYSVTVSRRPSSRCGVYSYVVYESSRTCLPCHCDVRGVRDGNIECNEVGGQCTCKRYVTGRRCDRCLSGYDNIRQSDPGGCSDIQPATTAAVDQKTSPASDSLAVTTTSFDHWEPPTKSSPAAQGSSTPWLLYATPVYVVVVIVIIATIVVICVRRRRRQRDSDTETENQRQSTYEQSTPGVLSDAGPDYTLMTRPGSDKVQRRLAGDAHKTLAKVDSDYLEPSTGVVDSPDFQRPESTVPALTRHQDSPNTAEGEPDYAVVDE</sequence>
<dbReference type="PANTHER" id="PTHR10574:SF197">
    <property type="entry name" value="LAMININ SUBUNIT BETA-1 ISOFORM X1"/>
    <property type="match status" value="1"/>
</dbReference>
<evidence type="ECO:0000313" key="11">
    <source>
        <dbReference type="Proteomes" id="UP001209878"/>
    </source>
</evidence>
<dbReference type="Proteomes" id="UP001209878">
    <property type="component" value="Unassembled WGS sequence"/>
</dbReference>
<dbReference type="PANTHER" id="PTHR10574">
    <property type="entry name" value="NETRIN/LAMININ-RELATED"/>
    <property type="match status" value="1"/>
</dbReference>
<dbReference type="InterPro" id="IPR008211">
    <property type="entry name" value="Laminin_N"/>
</dbReference>
<dbReference type="PROSITE" id="PS50940">
    <property type="entry name" value="CHIT_BIND_II"/>
    <property type="match status" value="2"/>
</dbReference>
<dbReference type="GO" id="GO:0016477">
    <property type="term" value="P:cell migration"/>
    <property type="evidence" value="ECO:0007669"/>
    <property type="project" value="TreeGrafter"/>
</dbReference>